<reference evidence="2" key="1">
    <citation type="journal article" date="2023" name="Mol. Phylogenet. Evol.">
        <title>Genome-scale phylogeny and comparative genomics of the fungal order Sordariales.</title>
        <authorList>
            <person name="Hensen N."/>
            <person name="Bonometti L."/>
            <person name="Westerberg I."/>
            <person name="Brannstrom I.O."/>
            <person name="Guillou S."/>
            <person name="Cros-Aarteil S."/>
            <person name="Calhoun S."/>
            <person name="Haridas S."/>
            <person name="Kuo A."/>
            <person name="Mondo S."/>
            <person name="Pangilinan J."/>
            <person name="Riley R."/>
            <person name="LaButti K."/>
            <person name="Andreopoulos B."/>
            <person name="Lipzen A."/>
            <person name="Chen C."/>
            <person name="Yan M."/>
            <person name="Daum C."/>
            <person name="Ng V."/>
            <person name="Clum A."/>
            <person name="Steindorff A."/>
            <person name="Ohm R.A."/>
            <person name="Martin F."/>
            <person name="Silar P."/>
            <person name="Natvig D.O."/>
            <person name="Lalanne C."/>
            <person name="Gautier V."/>
            <person name="Ament-Velasquez S.L."/>
            <person name="Kruys A."/>
            <person name="Hutchinson M.I."/>
            <person name="Powell A.J."/>
            <person name="Barry K."/>
            <person name="Miller A.N."/>
            <person name="Grigoriev I.V."/>
            <person name="Debuchy R."/>
            <person name="Gladieux P."/>
            <person name="Hiltunen Thoren M."/>
            <person name="Johannesson H."/>
        </authorList>
    </citation>
    <scope>NUCLEOTIDE SEQUENCE</scope>
    <source>
        <strain evidence="2">CBS 955.72</strain>
    </source>
</reference>
<dbReference type="AlphaFoldDB" id="A0AAJ0HDD4"/>
<accession>A0AAJ0HDD4</accession>
<reference evidence="2" key="2">
    <citation type="submission" date="2023-06" db="EMBL/GenBank/DDBJ databases">
        <authorList>
            <consortium name="Lawrence Berkeley National Laboratory"/>
            <person name="Haridas S."/>
            <person name="Hensen N."/>
            <person name="Bonometti L."/>
            <person name="Westerberg I."/>
            <person name="Brannstrom I.O."/>
            <person name="Guillou S."/>
            <person name="Cros-Aarteil S."/>
            <person name="Calhoun S."/>
            <person name="Kuo A."/>
            <person name="Mondo S."/>
            <person name="Pangilinan J."/>
            <person name="Riley R."/>
            <person name="Labutti K."/>
            <person name="Andreopoulos B."/>
            <person name="Lipzen A."/>
            <person name="Chen C."/>
            <person name="Yanf M."/>
            <person name="Daum C."/>
            <person name="Ng V."/>
            <person name="Clum A."/>
            <person name="Steindorff A."/>
            <person name="Ohm R."/>
            <person name="Martin F."/>
            <person name="Silar P."/>
            <person name="Natvig D."/>
            <person name="Lalanne C."/>
            <person name="Gautier V."/>
            <person name="Ament-Velasquez S.L."/>
            <person name="Kruys A."/>
            <person name="Hutchinson M.I."/>
            <person name="Powell A.J."/>
            <person name="Barry K."/>
            <person name="Miller A.N."/>
            <person name="Grigoriev I.V."/>
            <person name="Debuchy R."/>
            <person name="Gladieux P."/>
            <person name="Thoren M.H."/>
            <person name="Johannesson H."/>
        </authorList>
    </citation>
    <scope>NUCLEOTIDE SEQUENCE</scope>
    <source>
        <strain evidence="2">CBS 955.72</strain>
    </source>
</reference>
<gene>
    <name evidence="2" type="ORF">B0T25DRAFT_519178</name>
</gene>
<organism evidence="2 3">
    <name type="scientific">Lasiosphaeria hispida</name>
    <dbReference type="NCBI Taxonomy" id="260671"/>
    <lineage>
        <taxon>Eukaryota</taxon>
        <taxon>Fungi</taxon>
        <taxon>Dikarya</taxon>
        <taxon>Ascomycota</taxon>
        <taxon>Pezizomycotina</taxon>
        <taxon>Sordariomycetes</taxon>
        <taxon>Sordariomycetidae</taxon>
        <taxon>Sordariales</taxon>
        <taxon>Lasiosphaeriaceae</taxon>
        <taxon>Lasiosphaeria</taxon>
    </lineage>
</organism>
<comment type="caution">
    <text evidence="2">The sequence shown here is derived from an EMBL/GenBank/DDBJ whole genome shotgun (WGS) entry which is preliminary data.</text>
</comment>
<evidence type="ECO:0000256" key="1">
    <source>
        <dbReference type="SAM" id="MobiDB-lite"/>
    </source>
</evidence>
<sequence length="130" mass="14857">MTPEQKQRQKEMKKTKLERDARMTEEKQRRREKKSAAWRAVGLNYTFLVPDHALPNATAAATESGLPVADEGLRRGFFSEYYSNARRFLLGDAISEYHRLPVLVLAPLSWSGISTRDLARLPPTAKHYPT</sequence>
<dbReference type="Proteomes" id="UP001275084">
    <property type="component" value="Unassembled WGS sequence"/>
</dbReference>
<proteinExistence type="predicted"/>
<evidence type="ECO:0000313" key="3">
    <source>
        <dbReference type="Proteomes" id="UP001275084"/>
    </source>
</evidence>
<feature type="compositionally biased region" description="Basic and acidic residues" evidence="1">
    <location>
        <begin position="1"/>
        <end position="29"/>
    </location>
</feature>
<name>A0AAJ0HDD4_9PEZI</name>
<protein>
    <submittedName>
        <fullName evidence="2">Uncharacterized protein</fullName>
    </submittedName>
</protein>
<evidence type="ECO:0000313" key="2">
    <source>
        <dbReference type="EMBL" id="KAK3348808.1"/>
    </source>
</evidence>
<feature type="region of interest" description="Disordered" evidence="1">
    <location>
        <begin position="1"/>
        <end position="33"/>
    </location>
</feature>
<keyword evidence="3" id="KW-1185">Reference proteome</keyword>
<dbReference type="EMBL" id="JAUIQD010000005">
    <property type="protein sequence ID" value="KAK3348808.1"/>
    <property type="molecule type" value="Genomic_DNA"/>
</dbReference>